<feature type="domain" description="Bacterial type II secretion system protein E" evidence="4">
    <location>
        <begin position="237"/>
        <end position="251"/>
    </location>
</feature>
<dbReference type="STRING" id="1802281.A3A44_03020"/>
<gene>
    <name evidence="5" type="ORF">A3A44_03020</name>
</gene>
<dbReference type="CDD" id="cd01129">
    <property type="entry name" value="PulE-GspE-like"/>
    <property type="match status" value="1"/>
</dbReference>
<dbReference type="Gene3D" id="3.40.50.300">
    <property type="entry name" value="P-loop containing nucleotide triphosphate hydrolases"/>
    <property type="match status" value="1"/>
</dbReference>
<comment type="similarity">
    <text evidence="1">Belongs to the GSP E family.</text>
</comment>
<evidence type="ECO:0000259" key="4">
    <source>
        <dbReference type="PROSITE" id="PS00662"/>
    </source>
</evidence>
<keyword evidence="2" id="KW-0547">Nucleotide-binding</keyword>
<dbReference type="PROSITE" id="PS00662">
    <property type="entry name" value="T2SP_E"/>
    <property type="match status" value="1"/>
</dbReference>
<dbReference type="PANTHER" id="PTHR30258">
    <property type="entry name" value="TYPE II SECRETION SYSTEM PROTEIN GSPE-RELATED"/>
    <property type="match status" value="1"/>
</dbReference>
<dbReference type="InterPro" id="IPR001482">
    <property type="entry name" value="T2SS/T4SS_dom"/>
</dbReference>
<dbReference type="EMBL" id="MHQT01000042">
    <property type="protein sequence ID" value="OHA08372.1"/>
    <property type="molecule type" value="Genomic_DNA"/>
</dbReference>
<dbReference type="InterPro" id="IPR003593">
    <property type="entry name" value="AAA+_ATPase"/>
</dbReference>
<dbReference type="PANTHER" id="PTHR30258:SF2">
    <property type="entry name" value="COMG OPERON PROTEIN 1"/>
    <property type="match status" value="1"/>
</dbReference>
<evidence type="ECO:0000256" key="3">
    <source>
        <dbReference type="ARBA" id="ARBA00022840"/>
    </source>
</evidence>
<dbReference type="GO" id="GO:0005886">
    <property type="term" value="C:plasma membrane"/>
    <property type="evidence" value="ECO:0007669"/>
    <property type="project" value="TreeGrafter"/>
</dbReference>
<reference evidence="5 6" key="1">
    <citation type="journal article" date="2016" name="Nat. Commun.">
        <title>Thousands of microbial genomes shed light on interconnected biogeochemical processes in an aquifer system.</title>
        <authorList>
            <person name="Anantharaman K."/>
            <person name="Brown C.T."/>
            <person name="Hug L.A."/>
            <person name="Sharon I."/>
            <person name="Castelle C.J."/>
            <person name="Probst A.J."/>
            <person name="Thomas B.C."/>
            <person name="Singh A."/>
            <person name="Wilkins M.J."/>
            <person name="Karaoz U."/>
            <person name="Brodie E.L."/>
            <person name="Williams K.H."/>
            <person name="Hubbard S.S."/>
            <person name="Banfield J.F."/>
        </authorList>
    </citation>
    <scope>NUCLEOTIDE SEQUENCE [LARGE SCALE GENOMIC DNA]</scope>
</reference>
<proteinExistence type="inferred from homology"/>
<evidence type="ECO:0000256" key="2">
    <source>
        <dbReference type="ARBA" id="ARBA00022741"/>
    </source>
</evidence>
<evidence type="ECO:0000313" key="6">
    <source>
        <dbReference type="Proteomes" id="UP000178977"/>
    </source>
</evidence>
<dbReference type="Gene3D" id="3.30.450.90">
    <property type="match status" value="1"/>
</dbReference>
<dbReference type="GO" id="GO:0016887">
    <property type="term" value="F:ATP hydrolysis activity"/>
    <property type="evidence" value="ECO:0007669"/>
    <property type="project" value="TreeGrafter"/>
</dbReference>
<evidence type="ECO:0000256" key="1">
    <source>
        <dbReference type="ARBA" id="ARBA00006611"/>
    </source>
</evidence>
<organism evidence="5 6">
    <name type="scientific">Candidatus Sungbacteria bacterium RIFCSPLOWO2_01_FULL_60_25</name>
    <dbReference type="NCBI Taxonomy" id="1802281"/>
    <lineage>
        <taxon>Bacteria</taxon>
        <taxon>Candidatus Sungiibacteriota</taxon>
    </lineage>
</organism>
<protein>
    <recommendedName>
        <fullName evidence="4">Bacterial type II secretion system protein E domain-containing protein</fullName>
    </recommendedName>
</protein>
<sequence length="430" mass="46881">MTGEVDVSTERIASFRAAVKGIPDIAKLLTNLAEKRTTDILEIIIAGSLETDASDIHLEPQADHVRLRYRLDGVLNDVADIPSASYKYLTSRVKLISEMKLNIQTRGQDGRFTIKADNVEIEVRASVLPGPYGENIVLRILNPKNIAVGFKDLGMQPWIQEQMAKELAKPNGMIMTTGPTGSGKTTTLYAFIREVHKPGTKIITLEDPIEYHIAGIEQTQIHAESGYDFPSGLRSILRQDPDVILVGEMRDFETAHTAMNAALTGHLVFSTLHTNNAAGTIPRLIDLNIEPAIIAPAINVAMAQRLVRKVCEKCKTTAEADAATRAAIEAELALLPKGVAKPALPTPLVLPKATGCEACHNTGYKGRLGVFELILIDDTVEQLVFKKPSEVEMKQAMHAQGQITMRQDGVLKVLAGVTDFPEVERVVGET</sequence>
<dbReference type="SUPFAM" id="SSF52540">
    <property type="entry name" value="P-loop containing nucleoside triphosphate hydrolases"/>
    <property type="match status" value="1"/>
</dbReference>
<name>A0A1G2LC52_9BACT</name>
<keyword evidence="3" id="KW-0067">ATP-binding</keyword>
<evidence type="ECO:0000313" key="5">
    <source>
        <dbReference type="EMBL" id="OHA08372.1"/>
    </source>
</evidence>
<comment type="caution">
    <text evidence="5">The sequence shown here is derived from an EMBL/GenBank/DDBJ whole genome shotgun (WGS) entry which is preliminary data.</text>
</comment>
<dbReference type="SMART" id="SM00382">
    <property type="entry name" value="AAA"/>
    <property type="match status" value="1"/>
</dbReference>
<dbReference type="InterPro" id="IPR027417">
    <property type="entry name" value="P-loop_NTPase"/>
</dbReference>
<dbReference type="Pfam" id="PF00437">
    <property type="entry name" value="T2SSE"/>
    <property type="match status" value="1"/>
</dbReference>
<dbReference type="Proteomes" id="UP000178977">
    <property type="component" value="Unassembled WGS sequence"/>
</dbReference>
<accession>A0A1G2LC52</accession>
<dbReference type="GO" id="GO:0005524">
    <property type="term" value="F:ATP binding"/>
    <property type="evidence" value="ECO:0007669"/>
    <property type="project" value="UniProtKB-KW"/>
</dbReference>
<dbReference type="AlphaFoldDB" id="A0A1G2LC52"/>